<sequence>MTVELEKTSAQPVRPGAQPLAPAGATYLGAALAVLVVAAGAVGIREALVEAGVVAGDGWVAAAVSAVDGAAPASWMPAAGIAVAVVGLTLMLVALKPRRRRTVRARAETAVYVDLTDVARIARAAAEAVPGVLSAPTTASRRTLTIRCEVSGASDADLENAVIRSATDELAALERAPRVRVRLTERT</sequence>
<evidence type="ECO:0000313" key="3">
    <source>
        <dbReference type="EMBL" id="MBB2988742.1"/>
    </source>
</evidence>
<keyword evidence="1" id="KW-0472">Membrane</keyword>
<dbReference type="RefSeq" id="WP_183466042.1">
    <property type="nucleotide sequence ID" value="NZ_JACHVU010000001.1"/>
</dbReference>
<name>A0A839Q6B8_MYCIR</name>
<evidence type="ECO:0000259" key="2">
    <source>
        <dbReference type="Pfam" id="PF19803"/>
    </source>
</evidence>
<accession>A0A839Q6B8</accession>
<proteinExistence type="predicted"/>
<dbReference type="Pfam" id="PF19803">
    <property type="entry name" value="DUF6286"/>
    <property type="match status" value="1"/>
</dbReference>
<reference evidence="3 4" key="1">
    <citation type="submission" date="2020-08" db="EMBL/GenBank/DDBJ databases">
        <title>The Agave Microbiome: Exploring the role of microbial communities in plant adaptations to desert environments.</title>
        <authorList>
            <person name="Partida-Martinez L.P."/>
        </authorList>
    </citation>
    <scope>NUCLEOTIDE SEQUENCE [LARGE SCALE GENOMIC DNA]</scope>
    <source>
        <strain evidence="3 4">AT2.18</strain>
    </source>
</reference>
<evidence type="ECO:0000313" key="4">
    <source>
        <dbReference type="Proteomes" id="UP000550501"/>
    </source>
</evidence>
<organism evidence="3 4">
    <name type="scientific">Mycolicibacterium iranicum</name>
    <name type="common">Mycobacterium iranicum</name>
    <dbReference type="NCBI Taxonomy" id="912594"/>
    <lineage>
        <taxon>Bacteria</taxon>
        <taxon>Bacillati</taxon>
        <taxon>Actinomycetota</taxon>
        <taxon>Actinomycetes</taxon>
        <taxon>Mycobacteriales</taxon>
        <taxon>Mycobacteriaceae</taxon>
        <taxon>Mycolicibacterium</taxon>
    </lineage>
</organism>
<evidence type="ECO:0000256" key="1">
    <source>
        <dbReference type="SAM" id="Phobius"/>
    </source>
</evidence>
<keyword evidence="4" id="KW-1185">Reference proteome</keyword>
<feature type="transmembrane region" description="Helical" evidence="1">
    <location>
        <begin position="73"/>
        <end position="95"/>
    </location>
</feature>
<comment type="caution">
    <text evidence="3">The sequence shown here is derived from an EMBL/GenBank/DDBJ whole genome shotgun (WGS) entry which is preliminary data.</text>
</comment>
<dbReference type="Proteomes" id="UP000550501">
    <property type="component" value="Unassembled WGS sequence"/>
</dbReference>
<keyword evidence="1" id="KW-0812">Transmembrane</keyword>
<dbReference type="InterPro" id="IPR046253">
    <property type="entry name" value="DUF6286"/>
</dbReference>
<keyword evidence="1" id="KW-1133">Transmembrane helix</keyword>
<feature type="domain" description="DUF6286" evidence="2">
    <location>
        <begin position="85"/>
        <end position="183"/>
    </location>
</feature>
<feature type="transmembrane region" description="Helical" evidence="1">
    <location>
        <begin position="20"/>
        <end position="41"/>
    </location>
</feature>
<dbReference type="EMBL" id="JACHVU010000001">
    <property type="protein sequence ID" value="MBB2988742.1"/>
    <property type="molecule type" value="Genomic_DNA"/>
</dbReference>
<dbReference type="AlphaFoldDB" id="A0A839Q6B8"/>
<protein>
    <recommendedName>
        <fullName evidence="2">DUF6286 domain-containing protein</fullName>
    </recommendedName>
</protein>
<gene>
    <name evidence="3" type="ORF">FHR72_000199</name>
</gene>